<dbReference type="AlphaFoldDB" id="A0A7H0VGV4"/>
<evidence type="ECO:0000313" key="2">
    <source>
        <dbReference type="EMBL" id="QNR24952.1"/>
    </source>
</evidence>
<organism evidence="2 3">
    <name type="scientific">Croceimicrobium hydrocarbonivorans</name>
    <dbReference type="NCBI Taxonomy" id="2761580"/>
    <lineage>
        <taxon>Bacteria</taxon>
        <taxon>Pseudomonadati</taxon>
        <taxon>Bacteroidota</taxon>
        <taxon>Flavobacteriia</taxon>
        <taxon>Flavobacteriales</taxon>
        <taxon>Owenweeksiaceae</taxon>
        <taxon>Croceimicrobium</taxon>
    </lineage>
</organism>
<feature type="signal peptide" evidence="1">
    <location>
        <begin position="1"/>
        <end position="22"/>
    </location>
</feature>
<feature type="chain" id="PRO_5028815911" description="Outer membrane protein beta-barrel domain-containing protein" evidence="1">
    <location>
        <begin position="23"/>
        <end position="186"/>
    </location>
</feature>
<dbReference type="KEGG" id="chyd:H4K34_03670"/>
<dbReference type="EMBL" id="CP060139">
    <property type="protein sequence ID" value="QNR24952.1"/>
    <property type="molecule type" value="Genomic_DNA"/>
</dbReference>
<name>A0A7H0VGV4_9FLAO</name>
<dbReference type="RefSeq" id="WP_210759479.1">
    <property type="nucleotide sequence ID" value="NZ_CP060139.1"/>
</dbReference>
<evidence type="ECO:0000256" key="1">
    <source>
        <dbReference type="SAM" id="SignalP"/>
    </source>
</evidence>
<accession>A0A7H0VGV4</accession>
<keyword evidence="1" id="KW-0732">Signal</keyword>
<proteinExistence type="predicted"/>
<keyword evidence="3" id="KW-1185">Reference proteome</keyword>
<evidence type="ECO:0000313" key="3">
    <source>
        <dbReference type="Proteomes" id="UP000516305"/>
    </source>
</evidence>
<reference evidence="2 3" key="1">
    <citation type="submission" date="2020-08" db="EMBL/GenBank/DDBJ databases">
        <title>Croceimicrobium hydrocarbonivorans gen. nov., sp. nov., a novel marine bacterium isolated from a bacterial consortium that degrades polyethylene terephthalate.</title>
        <authorList>
            <person name="Liu R."/>
        </authorList>
    </citation>
    <scope>NUCLEOTIDE SEQUENCE [LARGE SCALE GENOMIC DNA]</scope>
    <source>
        <strain evidence="2 3">A20-9</strain>
    </source>
</reference>
<dbReference type="Proteomes" id="UP000516305">
    <property type="component" value="Chromosome"/>
</dbReference>
<gene>
    <name evidence="2" type="ORF">H4K34_03670</name>
</gene>
<sequence>MYKKQIWLAFIAMMLCGSFAKAQFKTGEMLGSAGFGIGAQVTGTSLIPPVSIMGEYAITENILGGIYAGYTSARVEDPAWGLIWNNNLVILGVRGSYNLELTDNFDVYGGAFFGYTFTSSRIIEGTLPVFGNITAFGVNESRLAGFVGGRYLFDNKFGVFGEIGYGISFVNVGLTINLGRHELPFM</sequence>
<evidence type="ECO:0008006" key="4">
    <source>
        <dbReference type="Google" id="ProtNLM"/>
    </source>
</evidence>
<protein>
    <recommendedName>
        <fullName evidence="4">Outer membrane protein beta-barrel domain-containing protein</fullName>
    </recommendedName>
</protein>